<evidence type="ECO:0000313" key="1">
    <source>
        <dbReference type="EMBL" id="WNR46083.1"/>
    </source>
</evidence>
<dbReference type="KEGG" id="proo:MJB10_08320"/>
<organism evidence="1 2">
    <name type="scientific">Paenibacillus roseopurpureus</name>
    <dbReference type="NCBI Taxonomy" id="2918901"/>
    <lineage>
        <taxon>Bacteria</taxon>
        <taxon>Bacillati</taxon>
        <taxon>Bacillota</taxon>
        <taxon>Bacilli</taxon>
        <taxon>Bacillales</taxon>
        <taxon>Paenibacillaceae</taxon>
        <taxon>Paenibacillus</taxon>
    </lineage>
</organism>
<sequence length="72" mass="8149">MSSYHLSHLFSEATSTSISLYVSARRVQQACFLFNKETILISGIAEDYFCKLFKELMGISGINTVSVFKNFK</sequence>
<dbReference type="AlphaFoldDB" id="A0AA96RK56"/>
<dbReference type="Proteomes" id="UP001304650">
    <property type="component" value="Chromosome"/>
</dbReference>
<protein>
    <submittedName>
        <fullName evidence="1">AraC family transcriptional regulator</fullName>
    </submittedName>
</protein>
<dbReference type="RefSeq" id="WP_314803393.1">
    <property type="nucleotide sequence ID" value="NZ_CP130319.1"/>
</dbReference>
<name>A0AA96RK56_9BACL</name>
<evidence type="ECO:0000313" key="2">
    <source>
        <dbReference type="Proteomes" id="UP001304650"/>
    </source>
</evidence>
<gene>
    <name evidence="1" type="ORF">MJB10_08320</name>
</gene>
<proteinExistence type="predicted"/>
<accession>A0AA96RK56</accession>
<dbReference type="Gene3D" id="1.10.10.60">
    <property type="entry name" value="Homeodomain-like"/>
    <property type="match status" value="1"/>
</dbReference>
<dbReference type="EMBL" id="CP130319">
    <property type="protein sequence ID" value="WNR46083.1"/>
    <property type="molecule type" value="Genomic_DNA"/>
</dbReference>
<reference evidence="1" key="1">
    <citation type="submission" date="2022-02" db="EMBL/GenBank/DDBJ databases">
        <title>Paenibacillus sp. MBLB1832 Whole Genome Shotgun Sequencing.</title>
        <authorList>
            <person name="Hwang C.Y."/>
            <person name="Cho E.-S."/>
            <person name="Seo M.-J."/>
        </authorList>
    </citation>
    <scope>NUCLEOTIDE SEQUENCE</scope>
    <source>
        <strain evidence="1">MBLB1832</strain>
    </source>
</reference>
<keyword evidence="2" id="KW-1185">Reference proteome</keyword>